<feature type="chain" id="PRO_5038713151" evidence="1">
    <location>
        <begin position="25"/>
        <end position="299"/>
    </location>
</feature>
<evidence type="ECO:0000259" key="2">
    <source>
        <dbReference type="Pfam" id="PF01471"/>
    </source>
</evidence>
<keyword evidence="1" id="KW-0732">Signal</keyword>
<evidence type="ECO:0000256" key="1">
    <source>
        <dbReference type="SAM" id="SignalP"/>
    </source>
</evidence>
<dbReference type="Gene3D" id="1.10.530.10">
    <property type="match status" value="1"/>
</dbReference>
<dbReference type="SUPFAM" id="SSF47090">
    <property type="entry name" value="PGBD-like"/>
    <property type="match status" value="2"/>
</dbReference>
<sequence length="299" mass="31175">MVTLTAALGVGATLASTASPRSWAANNNETAWNFFTGKGLSQAQTAGLIGNFIVESGADPINPASEQHGGGPGRGIAQWEGSRRSELYAYADSRGLAWSNLGLQLDFVWKEFTSTESAALAKIKATTTPSAAAVAVRKYYERPSAHADQARISAAELIYSRYGDGSTPPPSDTTFPLLKSGASGAAVTTAQYLLRGKGQKLDVDGRFGPGTLAAAKAFQKAQGLVVDGVIGPRTWLALVPKLRNGSKGDAVRALQSELKIEIDGSFGPATEKAVRSHQDKAGLEVDGVVGPITWGSLIS</sequence>
<reference evidence="4" key="2">
    <citation type="journal article" date="2021" name="PeerJ">
        <title>Extensive microbial diversity within the chicken gut microbiome revealed by metagenomics and culture.</title>
        <authorList>
            <person name="Gilroy R."/>
            <person name="Ravi A."/>
            <person name="Getino M."/>
            <person name="Pursley I."/>
            <person name="Horton D.L."/>
            <person name="Alikhan N.F."/>
            <person name="Baker D."/>
            <person name="Gharbi K."/>
            <person name="Hall N."/>
            <person name="Watson M."/>
            <person name="Adriaenssens E.M."/>
            <person name="Foster-Nyarko E."/>
            <person name="Jarju S."/>
            <person name="Secka A."/>
            <person name="Antonio M."/>
            <person name="Oren A."/>
            <person name="Chaudhuri R.R."/>
            <person name="La Ragione R."/>
            <person name="Hildebrand F."/>
            <person name="Pallen M.J."/>
        </authorList>
    </citation>
    <scope>NUCLEOTIDE SEQUENCE</scope>
    <source>
        <strain evidence="4">ChiGjej1B1-24693</strain>
    </source>
</reference>
<dbReference type="InterPro" id="IPR041219">
    <property type="entry name" value="Phage_lysozyme2"/>
</dbReference>
<evidence type="ECO:0000313" key="5">
    <source>
        <dbReference type="Proteomes" id="UP000886842"/>
    </source>
</evidence>
<organism evidence="4 5">
    <name type="scientific">Candidatus Avipropionibacterium avicola</name>
    <dbReference type="NCBI Taxonomy" id="2840701"/>
    <lineage>
        <taxon>Bacteria</taxon>
        <taxon>Bacillati</taxon>
        <taxon>Actinomycetota</taxon>
        <taxon>Actinomycetes</taxon>
        <taxon>Propionibacteriales</taxon>
        <taxon>Propionibacteriaceae</taxon>
        <taxon>Propionibacteriaceae incertae sedis</taxon>
        <taxon>Candidatus Avipropionibacterium</taxon>
    </lineage>
</organism>
<dbReference type="EMBL" id="DVLP01000073">
    <property type="protein sequence ID" value="HIT74447.1"/>
    <property type="molecule type" value="Genomic_DNA"/>
</dbReference>
<proteinExistence type="predicted"/>
<feature type="domain" description="Phage tail lysozyme" evidence="3">
    <location>
        <begin position="27"/>
        <end position="161"/>
    </location>
</feature>
<comment type="caution">
    <text evidence="4">The sequence shown here is derived from an EMBL/GenBank/DDBJ whole genome shotgun (WGS) entry which is preliminary data.</text>
</comment>
<evidence type="ECO:0000259" key="3">
    <source>
        <dbReference type="Pfam" id="PF18013"/>
    </source>
</evidence>
<dbReference type="Pfam" id="PF18013">
    <property type="entry name" value="Phage_lysozyme2"/>
    <property type="match status" value="1"/>
</dbReference>
<dbReference type="Proteomes" id="UP000886842">
    <property type="component" value="Unassembled WGS sequence"/>
</dbReference>
<dbReference type="Gene3D" id="1.10.101.10">
    <property type="entry name" value="PGBD-like superfamily/PGBD"/>
    <property type="match status" value="2"/>
</dbReference>
<dbReference type="AlphaFoldDB" id="A0A9D1KM68"/>
<dbReference type="InterPro" id="IPR036365">
    <property type="entry name" value="PGBD-like_sf"/>
</dbReference>
<feature type="domain" description="Peptidoglycan binding-like" evidence="2">
    <location>
        <begin position="183"/>
        <end position="238"/>
    </location>
</feature>
<protein>
    <submittedName>
        <fullName evidence="4">Peptidoglycan-binding protein</fullName>
    </submittedName>
</protein>
<accession>A0A9D1KM68</accession>
<dbReference type="Pfam" id="PF01471">
    <property type="entry name" value="PG_binding_1"/>
    <property type="match status" value="2"/>
</dbReference>
<feature type="signal peptide" evidence="1">
    <location>
        <begin position="1"/>
        <end position="24"/>
    </location>
</feature>
<feature type="domain" description="Peptidoglycan binding-like" evidence="2">
    <location>
        <begin position="248"/>
        <end position="297"/>
    </location>
</feature>
<name>A0A9D1KM68_9ACTN</name>
<evidence type="ECO:0000313" key="4">
    <source>
        <dbReference type="EMBL" id="HIT74447.1"/>
    </source>
</evidence>
<gene>
    <name evidence="4" type="ORF">IAA98_02560</name>
</gene>
<dbReference type="InterPro" id="IPR002477">
    <property type="entry name" value="Peptidoglycan-bd-like"/>
</dbReference>
<reference evidence="4" key="1">
    <citation type="submission" date="2020-10" db="EMBL/GenBank/DDBJ databases">
        <authorList>
            <person name="Gilroy R."/>
        </authorList>
    </citation>
    <scope>NUCLEOTIDE SEQUENCE</scope>
    <source>
        <strain evidence="4">ChiGjej1B1-24693</strain>
    </source>
</reference>
<dbReference type="InterPro" id="IPR036366">
    <property type="entry name" value="PGBDSf"/>
</dbReference>